<accession>D5EK07</accession>
<gene>
    <name evidence="2" type="ordered locus">Caka_1737</name>
</gene>
<evidence type="ECO:0000313" key="2">
    <source>
        <dbReference type="EMBL" id="ADE54756.1"/>
    </source>
</evidence>
<evidence type="ECO:0000256" key="1">
    <source>
        <dbReference type="SAM" id="MobiDB-lite"/>
    </source>
</evidence>
<dbReference type="AlphaFoldDB" id="D5EK07"/>
<protein>
    <submittedName>
        <fullName evidence="2">Uncharacterized protein</fullName>
    </submittedName>
</protein>
<organism evidence="2 3">
    <name type="scientific">Coraliomargarita akajimensis (strain DSM 45221 / IAM 15411 / JCM 23193 / KCTC 12865 / 04OKA010-24)</name>
    <dbReference type="NCBI Taxonomy" id="583355"/>
    <lineage>
        <taxon>Bacteria</taxon>
        <taxon>Pseudomonadati</taxon>
        <taxon>Verrucomicrobiota</taxon>
        <taxon>Opitutia</taxon>
        <taxon>Puniceicoccales</taxon>
        <taxon>Coraliomargaritaceae</taxon>
        <taxon>Coraliomargarita</taxon>
    </lineage>
</organism>
<dbReference type="EMBL" id="CP001998">
    <property type="protein sequence ID" value="ADE54756.1"/>
    <property type="molecule type" value="Genomic_DNA"/>
</dbReference>
<feature type="compositionally biased region" description="Low complexity" evidence="1">
    <location>
        <begin position="11"/>
        <end position="22"/>
    </location>
</feature>
<feature type="region of interest" description="Disordered" evidence="1">
    <location>
        <begin position="1"/>
        <end position="29"/>
    </location>
</feature>
<sequence>MNENARNSLNGAEAARGEFGAEPVLEPRSDSKIGSCAIRMFWEV</sequence>
<dbReference type="HOGENOM" id="CLU_3214959_0_0_0"/>
<name>D5EK07_CORAD</name>
<dbReference type="KEGG" id="caa:Caka_1737"/>
<dbReference type="Proteomes" id="UP000000925">
    <property type="component" value="Chromosome"/>
</dbReference>
<dbReference type="STRING" id="583355.Caka_1737"/>
<evidence type="ECO:0000313" key="3">
    <source>
        <dbReference type="Proteomes" id="UP000000925"/>
    </source>
</evidence>
<proteinExistence type="predicted"/>
<keyword evidence="3" id="KW-1185">Reference proteome</keyword>
<reference evidence="2 3" key="1">
    <citation type="journal article" date="2010" name="Stand. Genomic Sci.">
        <title>Complete genome sequence of Coraliomargarita akajimensis type strain (04OKA010-24).</title>
        <authorList>
            <person name="Mavromatis K."/>
            <person name="Abt B."/>
            <person name="Brambilla E."/>
            <person name="Lapidus A."/>
            <person name="Copeland A."/>
            <person name="Deshpande S."/>
            <person name="Nolan M."/>
            <person name="Lucas S."/>
            <person name="Tice H."/>
            <person name="Cheng J.F."/>
            <person name="Han C."/>
            <person name="Detter J.C."/>
            <person name="Woyke T."/>
            <person name="Goodwin L."/>
            <person name="Pitluck S."/>
            <person name="Held B."/>
            <person name="Brettin T."/>
            <person name="Tapia R."/>
            <person name="Ivanova N."/>
            <person name="Mikhailova N."/>
            <person name="Pati A."/>
            <person name="Liolios K."/>
            <person name="Chen A."/>
            <person name="Palaniappan K."/>
            <person name="Land M."/>
            <person name="Hauser L."/>
            <person name="Chang Y.J."/>
            <person name="Jeffries C.D."/>
            <person name="Rohde M."/>
            <person name="Goker M."/>
            <person name="Bristow J."/>
            <person name="Eisen J.A."/>
            <person name="Markowitz V."/>
            <person name="Hugenholtz P."/>
            <person name="Klenk H.P."/>
            <person name="Kyrpides N.C."/>
        </authorList>
    </citation>
    <scope>NUCLEOTIDE SEQUENCE [LARGE SCALE GENOMIC DNA]</scope>
    <source>
        <strain evidence="3">DSM 45221 / IAM 15411 / JCM 23193 / KCTC 12865</strain>
    </source>
</reference>
<feature type="compositionally biased region" description="Polar residues" evidence="1">
    <location>
        <begin position="1"/>
        <end position="10"/>
    </location>
</feature>